<evidence type="ECO:0008006" key="3">
    <source>
        <dbReference type="Google" id="ProtNLM"/>
    </source>
</evidence>
<comment type="caution">
    <text evidence="1">The sequence shown here is derived from an EMBL/GenBank/DDBJ whole genome shotgun (WGS) entry which is preliminary data.</text>
</comment>
<accession>A0A4V3DIX3</accession>
<evidence type="ECO:0000313" key="1">
    <source>
        <dbReference type="EMBL" id="TDR23901.1"/>
    </source>
</evidence>
<protein>
    <recommendedName>
        <fullName evidence="3">Heat shock protein C</fullName>
    </recommendedName>
</protein>
<evidence type="ECO:0000313" key="2">
    <source>
        <dbReference type="Proteomes" id="UP000295724"/>
    </source>
</evidence>
<proteinExistence type="predicted"/>
<gene>
    <name evidence="1" type="ORF">C8D91_0769</name>
</gene>
<sequence>MPSNRFFSLSDQEYQYWLPFQYKGVEYTFEHLNAKKITYNRRETGAKYKFFITFSHHVFTEGVKQQDLVDPNDLYSVKPNDVRLFDIDRYELSLMLPEIIENLPEKFCYHGHYGKYCTCEYEDANGNLRYYQVVFKAFRSQNKLRLHIESAYPLNVHPGSKGKIKKVNFWFICFNLAIGKKLPSPGF</sequence>
<dbReference type="RefSeq" id="WP_211336970.1">
    <property type="nucleotide sequence ID" value="NZ_NIHB01000001.1"/>
</dbReference>
<name>A0A4V3DIX3_9GAMM</name>
<dbReference type="Proteomes" id="UP000295724">
    <property type="component" value="Unassembled WGS sequence"/>
</dbReference>
<reference evidence="1 2" key="1">
    <citation type="submission" date="2019-03" db="EMBL/GenBank/DDBJ databases">
        <title>Genomic Encyclopedia of Type Strains, Phase IV (KMG-IV): sequencing the most valuable type-strain genomes for metagenomic binning, comparative biology and taxonomic classification.</title>
        <authorList>
            <person name="Goeker M."/>
        </authorList>
    </citation>
    <scope>NUCLEOTIDE SEQUENCE [LARGE SCALE GENOMIC DNA]</scope>
    <source>
        <strain evidence="1 2">DSM 25488</strain>
    </source>
</reference>
<organism evidence="1 2">
    <name type="scientific">Marinicella litoralis</name>
    <dbReference type="NCBI Taxonomy" id="644220"/>
    <lineage>
        <taxon>Bacteria</taxon>
        <taxon>Pseudomonadati</taxon>
        <taxon>Pseudomonadota</taxon>
        <taxon>Gammaproteobacteria</taxon>
        <taxon>Lysobacterales</taxon>
        <taxon>Marinicellaceae</taxon>
        <taxon>Marinicella</taxon>
    </lineage>
</organism>
<dbReference type="EMBL" id="SNZB01000001">
    <property type="protein sequence ID" value="TDR23901.1"/>
    <property type="molecule type" value="Genomic_DNA"/>
</dbReference>
<keyword evidence="2" id="KW-1185">Reference proteome</keyword>
<dbReference type="AlphaFoldDB" id="A0A4V3DIX3"/>